<name>A0A5N6MIN6_9MICC</name>
<comment type="caution">
    <text evidence="2">The sequence shown here is derived from an EMBL/GenBank/DDBJ whole genome shotgun (WGS) entry which is preliminary data.</text>
</comment>
<dbReference type="InterPro" id="IPR036388">
    <property type="entry name" value="WH-like_DNA-bd_sf"/>
</dbReference>
<sequence>MTRIQAQQDAQLVRAALPLLTLTLIGREESYGYQLIERLADYGLEVTTGLIYPLLNRFERDGLVSTRMVASSSGPPRKYFALTVSGEAAKVSAEGQWHLVSAVVQQALTKEHGQND</sequence>
<dbReference type="InterPro" id="IPR052509">
    <property type="entry name" value="Metal_resp_DNA-bind_regulator"/>
</dbReference>
<reference evidence="2 3" key="1">
    <citation type="submission" date="2019-08" db="EMBL/GenBank/DDBJ databases">
        <title>Arthrobacter sp. nov., isolated from plateau pika and Tibetan wild ass.</title>
        <authorList>
            <person name="Ge Y."/>
        </authorList>
    </citation>
    <scope>NUCLEOTIDE SEQUENCE [LARGE SCALE GENOMIC DNA]</scope>
    <source>
        <strain evidence="2 3">785</strain>
    </source>
</reference>
<evidence type="ECO:0000313" key="2">
    <source>
        <dbReference type="EMBL" id="KAD3515365.1"/>
    </source>
</evidence>
<evidence type="ECO:0000313" key="3">
    <source>
        <dbReference type="Proteomes" id="UP000326852"/>
    </source>
</evidence>
<dbReference type="RefSeq" id="WP_152272982.1">
    <property type="nucleotide sequence ID" value="NZ_VTFX01000005.1"/>
</dbReference>
<dbReference type="PANTHER" id="PTHR33169">
    <property type="entry name" value="PADR-FAMILY TRANSCRIPTIONAL REGULATOR"/>
    <property type="match status" value="1"/>
</dbReference>
<dbReference type="Gene3D" id="1.10.10.10">
    <property type="entry name" value="Winged helix-like DNA-binding domain superfamily/Winged helix DNA-binding domain"/>
    <property type="match status" value="1"/>
</dbReference>
<organism evidence="2 3">
    <name type="scientific">Arthrobacter yangruifuii</name>
    <dbReference type="NCBI Taxonomy" id="2606616"/>
    <lineage>
        <taxon>Bacteria</taxon>
        <taxon>Bacillati</taxon>
        <taxon>Actinomycetota</taxon>
        <taxon>Actinomycetes</taxon>
        <taxon>Micrococcales</taxon>
        <taxon>Micrococcaceae</taxon>
        <taxon>Arthrobacter</taxon>
    </lineage>
</organism>
<protein>
    <submittedName>
        <fullName evidence="2">PadR family transcriptional regulator</fullName>
    </submittedName>
</protein>
<dbReference type="AlphaFoldDB" id="A0A5N6MIN6"/>
<keyword evidence="3" id="KW-1185">Reference proteome</keyword>
<evidence type="ECO:0000259" key="1">
    <source>
        <dbReference type="Pfam" id="PF03551"/>
    </source>
</evidence>
<dbReference type="PANTHER" id="PTHR33169:SF24">
    <property type="entry name" value="TRANSCRIPTIONAL REGULATOR, PADR FAMILY"/>
    <property type="match status" value="1"/>
</dbReference>
<dbReference type="InterPro" id="IPR036390">
    <property type="entry name" value="WH_DNA-bd_sf"/>
</dbReference>
<feature type="domain" description="Transcription regulator PadR N-terminal" evidence="1">
    <location>
        <begin position="22"/>
        <end position="88"/>
    </location>
</feature>
<dbReference type="SUPFAM" id="SSF46785">
    <property type="entry name" value="Winged helix' DNA-binding domain"/>
    <property type="match status" value="1"/>
</dbReference>
<dbReference type="Pfam" id="PF03551">
    <property type="entry name" value="PadR"/>
    <property type="match status" value="1"/>
</dbReference>
<dbReference type="InterPro" id="IPR005149">
    <property type="entry name" value="Tscrpt_reg_PadR_N"/>
</dbReference>
<gene>
    <name evidence="2" type="ORF">GD627_13995</name>
</gene>
<dbReference type="Proteomes" id="UP000326852">
    <property type="component" value="Unassembled WGS sequence"/>
</dbReference>
<dbReference type="EMBL" id="VTFX01000005">
    <property type="protein sequence ID" value="KAD3515365.1"/>
    <property type="molecule type" value="Genomic_DNA"/>
</dbReference>
<proteinExistence type="predicted"/>
<accession>A0A5N6MIN6</accession>